<dbReference type="AlphaFoldDB" id="A0A0D2K992"/>
<dbReference type="GeneID" id="27706854"/>
<feature type="transmembrane region" description="Helical" evidence="2">
    <location>
        <begin position="124"/>
        <end position="149"/>
    </location>
</feature>
<feature type="transmembrane region" description="Helical" evidence="2">
    <location>
        <begin position="261"/>
        <end position="280"/>
    </location>
</feature>
<feature type="transmembrane region" description="Helical" evidence="2">
    <location>
        <begin position="183"/>
        <end position="203"/>
    </location>
</feature>
<dbReference type="RefSeq" id="XP_016636765.1">
    <property type="nucleotide sequence ID" value="XM_016771626.1"/>
</dbReference>
<feature type="compositionally biased region" description="Polar residues" evidence="1">
    <location>
        <begin position="33"/>
        <end position="43"/>
    </location>
</feature>
<dbReference type="Proteomes" id="UP000053411">
    <property type="component" value="Unassembled WGS sequence"/>
</dbReference>
<proteinExistence type="predicted"/>
<evidence type="ECO:0000256" key="1">
    <source>
        <dbReference type="SAM" id="MobiDB-lite"/>
    </source>
</evidence>
<gene>
    <name evidence="3" type="ORF">Z520_01108</name>
</gene>
<organism evidence="3 4">
    <name type="scientific">Fonsecaea multimorphosa CBS 102226</name>
    <dbReference type="NCBI Taxonomy" id="1442371"/>
    <lineage>
        <taxon>Eukaryota</taxon>
        <taxon>Fungi</taxon>
        <taxon>Dikarya</taxon>
        <taxon>Ascomycota</taxon>
        <taxon>Pezizomycotina</taxon>
        <taxon>Eurotiomycetes</taxon>
        <taxon>Chaetothyriomycetidae</taxon>
        <taxon>Chaetothyriales</taxon>
        <taxon>Herpotrichiellaceae</taxon>
        <taxon>Fonsecaea</taxon>
    </lineage>
</organism>
<protein>
    <submittedName>
        <fullName evidence="3">Uncharacterized protein</fullName>
    </submittedName>
</protein>
<dbReference type="EMBL" id="KN848063">
    <property type="protein sequence ID" value="KIY02643.1"/>
    <property type="molecule type" value="Genomic_DNA"/>
</dbReference>
<feature type="transmembrane region" description="Helical" evidence="2">
    <location>
        <begin position="651"/>
        <end position="673"/>
    </location>
</feature>
<reference evidence="3 4" key="1">
    <citation type="submission" date="2015-01" db="EMBL/GenBank/DDBJ databases">
        <title>The Genome Sequence of Fonsecaea multimorphosa CBS 102226.</title>
        <authorList>
            <consortium name="The Broad Institute Genomics Platform"/>
            <person name="Cuomo C."/>
            <person name="de Hoog S."/>
            <person name="Gorbushina A."/>
            <person name="Stielow B."/>
            <person name="Teixiera M."/>
            <person name="Abouelleil A."/>
            <person name="Chapman S.B."/>
            <person name="Priest M."/>
            <person name="Young S.K."/>
            <person name="Wortman J."/>
            <person name="Nusbaum C."/>
            <person name="Birren B."/>
        </authorList>
    </citation>
    <scope>NUCLEOTIDE SEQUENCE [LARGE SCALE GENOMIC DNA]</scope>
    <source>
        <strain evidence="3 4">CBS 102226</strain>
    </source>
</reference>
<keyword evidence="2" id="KW-0812">Transmembrane</keyword>
<feature type="region of interest" description="Disordered" evidence="1">
    <location>
        <begin position="33"/>
        <end position="58"/>
    </location>
</feature>
<dbReference type="STRING" id="1442371.A0A0D2K992"/>
<keyword evidence="2" id="KW-0472">Membrane</keyword>
<keyword evidence="2" id="KW-1133">Transmembrane helix</keyword>
<name>A0A0D2K992_9EURO</name>
<dbReference type="OrthoDB" id="3344043at2759"/>
<dbReference type="VEuPathDB" id="FungiDB:Z520_01108"/>
<evidence type="ECO:0000313" key="3">
    <source>
        <dbReference type="EMBL" id="KIY02643.1"/>
    </source>
</evidence>
<evidence type="ECO:0000313" key="4">
    <source>
        <dbReference type="Proteomes" id="UP000053411"/>
    </source>
</evidence>
<accession>A0A0D2K992</accession>
<evidence type="ECO:0000256" key="2">
    <source>
        <dbReference type="SAM" id="Phobius"/>
    </source>
</evidence>
<sequence>MSFEPRPPSLPLEHREKAAVFSSFMFSQNLQRRAPKQQVNMKNTKPDNLDCPQTSPRRPKRLTPLAFHHLYRQQRIGTLKFEELDFDIEKPKLVPSSDTSLSRESSFNSLRSQKSSGKSAHFGFWWTIAIVGLPIPFFTATILAFVFVFRVPNDTTHPLSAIKTTSVDSQSILVDFSATRLTFIASWSSTLAPMLLGSLMALWHIPTACRLASATAQNDIHELPTPHQLSMLIGLSNGSFEELRKYFVYRLSKVKAHQSSLLTRSAVVLVIASLFAFFIFCADTAIHTFTSTVPYSKVKLQTPSSNAFGRGLISQCIDFDRKANQGFPCTVIADATVGANIMARNSGEVISLQQNVSSDNSIWTVQDQRLKHGDLLVLMPQVADTPANVDYHATTVGVSTQCVPSSSRCDVRMSGNPTDESSYVVFNCTENFRGVLGADPSISNDTLLWTHTDATTPDFNFKYDRNFQYAYFSDAQLNTIYNSIGGNATNGGASGELALPDDQLINPIFLAVAGLVPVSNGPAGESLSKDRNLLSIGGAFVAYTLNCSVTSYDVAYDWINGSINSFNFSQTRNGSILELAHGMQATGMPALSQAQSLASLSASAEALGHSFANQHSENSLTLIASVMSPRMDSAEAIREDLLVAKISVAPFGFLVGSNLLYTIFGVVLIIRAWRLNSPDTRDMVARMSLEGLSAMAFEDTIEKRVRRVEDVHDMFEESRIGASSRQVGLKAYQGGGHVMFVEQPRL</sequence>
<keyword evidence="4" id="KW-1185">Reference proteome</keyword>